<evidence type="ECO:0000256" key="5">
    <source>
        <dbReference type="SAM" id="Phobius"/>
    </source>
</evidence>
<comment type="caution">
    <text evidence="7">The sequence shown here is derived from an EMBL/GenBank/DDBJ whole genome shotgun (WGS) entry which is preliminary data.</text>
</comment>
<organism evidence="7 8">
    <name type="scientific">Clarias magur</name>
    <name type="common">Asian catfish</name>
    <name type="synonym">Macropteronotus magur</name>
    <dbReference type="NCBI Taxonomy" id="1594786"/>
    <lineage>
        <taxon>Eukaryota</taxon>
        <taxon>Metazoa</taxon>
        <taxon>Chordata</taxon>
        <taxon>Craniata</taxon>
        <taxon>Vertebrata</taxon>
        <taxon>Euteleostomi</taxon>
        <taxon>Actinopterygii</taxon>
        <taxon>Neopterygii</taxon>
        <taxon>Teleostei</taxon>
        <taxon>Ostariophysi</taxon>
        <taxon>Siluriformes</taxon>
        <taxon>Clariidae</taxon>
        <taxon>Clarias</taxon>
    </lineage>
</organism>
<feature type="non-terminal residue" evidence="7">
    <location>
        <position position="1"/>
    </location>
</feature>
<dbReference type="Proteomes" id="UP000727407">
    <property type="component" value="Unassembled WGS sequence"/>
</dbReference>
<accession>A0A8J4WYX5</accession>
<keyword evidence="1" id="KW-0430">Lectin</keyword>
<keyword evidence="2" id="KW-1015">Disulfide bond</keyword>
<dbReference type="Pfam" id="PF00059">
    <property type="entry name" value="Lectin_C"/>
    <property type="match status" value="1"/>
</dbReference>
<gene>
    <name evidence="7" type="ORF">DAT39_013123</name>
</gene>
<dbReference type="SUPFAM" id="SSF56436">
    <property type="entry name" value="C-type lectin-like"/>
    <property type="match status" value="1"/>
</dbReference>
<dbReference type="PANTHER" id="PTHR46490:SF6">
    <property type="entry name" value="ASIALOGLYCOPROTEIN RECEPTOR 1-LIKE-RELATED"/>
    <property type="match status" value="1"/>
</dbReference>
<keyword evidence="5" id="KW-1133">Transmembrane helix</keyword>
<dbReference type="AlphaFoldDB" id="A0A8J4WYX5"/>
<keyword evidence="3" id="KW-0325">Glycoprotein</keyword>
<feature type="transmembrane region" description="Helical" evidence="5">
    <location>
        <begin position="6"/>
        <end position="32"/>
    </location>
</feature>
<evidence type="ECO:0000259" key="6">
    <source>
        <dbReference type="PROSITE" id="PS50041"/>
    </source>
</evidence>
<feature type="domain" description="C-type lectin" evidence="6">
    <location>
        <begin position="79"/>
        <end position="151"/>
    </location>
</feature>
<dbReference type="Gene3D" id="3.10.100.10">
    <property type="entry name" value="Mannose-Binding Protein A, subunit A"/>
    <property type="match status" value="1"/>
</dbReference>
<dbReference type="InterPro" id="IPR052309">
    <property type="entry name" value="C-type_Lectin_Domain_Fam1"/>
</dbReference>
<feature type="non-terminal residue" evidence="7">
    <location>
        <position position="151"/>
    </location>
</feature>
<dbReference type="EMBL" id="QNUK01000246">
    <property type="protein sequence ID" value="KAF5897167.1"/>
    <property type="molecule type" value="Genomic_DNA"/>
</dbReference>
<evidence type="ECO:0000256" key="2">
    <source>
        <dbReference type="ARBA" id="ARBA00023157"/>
    </source>
</evidence>
<dbReference type="PROSITE" id="PS50041">
    <property type="entry name" value="C_TYPE_LECTIN_2"/>
    <property type="match status" value="1"/>
</dbReference>
<sequence length="151" mass="17574">PNTVAGRYYILHEVCLVLLCVLLLAAVTVLWVKFINLKTENSQLQTKLNNLTVERDQLQISYNIVTIKDTHIKLGWRDFNSSLYYISTENKDWKKSREDCRERGADLAIVNSKGEQEFINKLLCIRVAWIGLSDRDREGEWKWVDDTPLST</sequence>
<dbReference type="PANTHER" id="PTHR46490">
    <property type="entry name" value="C-TYPE LECTIN DOMAIN FAMILY 12 MEMBER A-RELATED"/>
    <property type="match status" value="1"/>
</dbReference>
<keyword evidence="5" id="KW-0472">Membrane</keyword>
<proteinExistence type="predicted"/>
<keyword evidence="5" id="KW-0812">Transmembrane</keyword>
<dbReference type="GO" id="GO:0030246">
    <property type="term" value="F:carbohydrate binding"/>
    <property type="evidence" value="ECO:0007669"/>
    <property type="project" value="UniProtKB-KW"/>
</dbReference>
<dbReference type="InterPro" id="IPR016187">
    <property type="entry name" value="CTDL_fold"/>
</dbReference>
<evidence type="ECO:0000256" key="3">
    <source>
        <dbReference type="ARBA" id="ARBA00023180"/>
    </source>
</evidence>
<dbReference type="Gene3D" id="1.20.5.400">
    <property type="match status" value="1"/>
</dbReference>
<evidence type="ECO:0000313" key="8">
    <source>
        <dbReference type="Proteomes" id="UP000727407"/>
    </source>
</evidence>
<keyword evidence="4" id="KW-0175">Coiled coil</keyword>
<protein>
    <submittedName>
        <fullName evidence="7">Antigen like protein</fullName>
    </submittedName>
</protein>
<evidence type="ECO:0000256" key="4">
    <source>
        <dbReference type="SAM" id="Coils"/>
    </source>
</evidence>
<dbReference type="InterPro" id="IPR001304">
    <property type="entry name" value="C-type_lectin-like"/>
</dbReference>
<reference evidence="7" key="1">
    <citation type="submission" date="2020-07" db="EMBL/GenBank/DDBJ databases">
        <title>Clarias magur genome sequencing, assembly and annotation.</title>
        <authorList>
            <person name="Kushwaha B."/>
            <person name="Kumar R."/>
            <person name="Das P."/>
            <person name="Joshi C.G."/>
            <person name="Kumar D."/>
            <person name="Nagpure N.S."/>
            <person name="Pandey M."/>
            <person name="Agarwal S."/>
            <person name="Srivastava S."/>
            <person name="Singh M."/>
            <person name="Sahoo L."/>
            <person name="Jayasankar P."/>
            <person name="Meher P.K."/>
            <person name="Koringa P.G."/>
            <person name="Iquebal M.A."/>
            <person name="Das S.P."/>
            <person name="Bit A."/>
            <person name="Patnaik S."/>
            <person name="Patel N."/>
            <person name="Shah T.M."/>
            <person name="Hinsu A."/>
            <person name="Jena J.K."/>
        </authorList>
    </citation>
    <scope>NUCLEOTIDE SEQUENCE</scope>
    <source>
        <strain evidence="7">CIFAMagur01</strain>
        <tissue evidence="7">Testis</tissue>
    </source>
</reference>
<dbReference type="OrthoDB" id="8950604at2759"/>
<name>A0A8J4WYX5_CLAMG</name>
<evidence type="ECO:0000313" key="7">
    <source>
        <dbReference type="EMBL" id="KAF5897167.1"/>
    </source>
</evidence>
<evidence type="ECO:0000256" key="1">
    <source>
        <dbReference type="ARBA" id="ARBA00022734"/>
    </source>
</evidence>
<keyword evidence="8" id="KW-1185">Reference proteome</keyword>
<dbReference type="InterPro" id="IPR016186">
    <property type="entry name" value="C-type_lectin-like/link_sf"/>
</dbReference>
<feature type="coiled-coil region" evidence="4">
    <location>
        <begin position="34"/>
        <end position="61"/>
    </location>
</feature>